<dbReference type="Proteomes" id="UP000515465">
    <property type="component" value="Chromosome"/>
</dbReference>
<accession>A0A7G6STP5</accession>
<evidence type="ECO:0000313" key="2">
    <source>
        <dbReference type="Proteomes" id="UP000515465"/>
    </source>
</evidence>
<name>A0A7G6STP5_9HYPH</name>
<dbReference type="EMBL" id="CP050296">
    <property type="protein sequence ID" value="QND57877.1"/>
    <property type="molecule type" value="Genomic_DNA"/>
</dbReference>
<proteinExistence type="predicted"/>
<organism evidence="1 2">
    <name type="scientific">Mesorhizobium huakuii</name>
    <dbReference type="NCBI Taxonomy" id="28104"/>
    <lineage>
        <taxon>Bacteria</taxon>
        <taxon>Pseudomonadati</taxon>
        <taxon>Pseudomonadota</taxon>
        <taxon>Alphaproteobacteria</taxon>
        <taxon>Hyphomicrobiales</taxon>
        <taxon>Phyllobacteriaceae</taxon>
        <taxon>Mesorhizobium</taxon>
    </lineage>
</organism>
<sequence>MTVIDRNHAKETGRRVNVMLTSARVSQGFRDALFAAASKEHMTPSDFAIAAAAEKIGSVISTERDGE</sequence>
<gene>
    <name evidence="1" type="ORF">HB778_15665</name>
</gene>
<evidence type="ECO:0000313" key="1">
    <source>
        <dbReference type="EMBL" id="QND57877.1"/>
    </source>
</evidence>
<dbReference type="AlphaFoldDB" id="A0A7G6STP5"/>
<protein>
    <submittedName>
        <fullName evidence="1">Uncharacterized protein</fullName>
    </submittedName>
</protein>
<dbReference type="RefSeq" id="WP_183464655.1">
    <property type="nucleotide sequence ID" value="NZ_CP050296.1"/>
</dbReference>
<reference evidence="2" key="1">
    <citation type="journal article" date="2020" name="Mol. Plant Microbe">
        <title>Rhizobial microsymbionts of the narrowly endemic Oxytropis species growing in Kamchatka are characterized by significant genetic diversity and possess a set of genes that are associated with T3SS and T6SS secretion systems and can affect the development of symbiosis.</title>
        <authorList>
            <person name="Safronova V."/>
            <person name="Guro P."/>
            <person name="Sazanova A."/>
            <person name="Kuznetsova I."/>
            <person name="Belimov A."/>
            <person name="Yakubov V."/>
            <person name="Chirak E."/>
            <person name="Afonin A."/>
            <person name="Gogolev Y."/>
            <person name="Andronov E."/>
            <person name="Tikhonovich I."/>
        </authorList>
    </citation>
    <scope>NUCLEOTIDE SEQUENCE [LARGE SCALE GENOMIC DNA]</scope>
    <source>
        <strain evidence="2">583</strain>
    </source>
</reference>